<reference evidence="3" key="1">
    <citation type="journal article" date="2023" name="Mol. Phylogenet. Evol.">
        <title>Genome-scale phylogeny and comparative genomics of the fungal order Sordariales.</title>
        <authorList>
            <person name="Hensen N."/>
            <person name="Bonometti L."/>
            <person name="Westerberg I."/>
            <person name="Brannstrom I.O."/>
            <person name="Guillou S."/>
            <person name="Cros-Aarteil S."/>
            <person name="Calhoun S."/>
            <person name="Haridas S."/>
            <person name="Kuo A."/>
            <person name="Mondo S."/>
            <person name="Pangilinan J."/>
            <person name="Riley R."/>
            <person name="LaButti K."/>
            <person name="Andreopoulos B."/>
            <person name="Lipzen A."/>
            <person name="Chen C."/>
            <person name="Yan M."/>
            <person name="Daum C."/>
            <person name="Ng V."/>
            <person name="Clum A."/>
            <person name="Steindorff A."/>
            <person name="Ohm R.A."/>
            <person name="Martin F."/>
            <person name="Silar P."/>
            <person name="Natvig D.O."/>
            <person name="Lalanne C."/>
            <person name="Gautier V."/>
            <person name="Ament-Velasquez S.L."/>
            <person name="Kruys A."/>
            <person name="Hutchinson M.I."/>
            <person name="Powell A.J."/>
            <person name="Barry K."/>
            <person name="Miller A.N."/>
            <person name="Grigoriev I.V."/>
            <person name="Debuchy R."/>
            <person name="Gladieux P."/>
            <person name="Hiltunen Thoren M."/>
            <person name="Johannesson H."/>
        </authorList>
    </citation>
    <scope>NUCLEOTIDE SEQUENCE [LARGE SCALE GENOMIC DNA]</scope>
    <source>
        <strain evidence="3">CBS 340.73</strain>
    </source>
</reference>
<dbReference type="PANTHER" id="PTHR24148:SF73">
    <property type="entry name" value="HET DOMAIN PROTEIN (AFU_ORTHOLOGUE AFUA_8G01020)"/>
    <property type="match status" value="1"/>
</dbReference>
<proteinExistence type="predicted"/>
<comment type="caution">
    <text evidence="2">The sequence shown here is derived from an EMBL/GenBank/DDBJ whole genome shotgun (WGS) entry which is preliminary data.</text>
</comment>
<dbReference type="EMBL" id="MU853858">
    <property type="protein sequence ID" value="KAK3937283.1"/>
    <property type="molecule type" value="Genomic_DNA"/>
</dbReference>
<dbReference type="PANTHER" id="PTHR24148">
    <property type="entry name" value="ANKYRIN REPEAT DOMAIN-CONTAINING PROTEIN 39 HOMOLOG-RELATED"/>
    <property type="match status" value="1"/>
</dbReference>
<evidence type="ECO:0000313" key="2">
    <source>
        <dbReference type="EMBL" id="KAK3937283.1"/>
    </source>
</evidence>
<dbReference type="Proteomes" id="UP001303473">
    <property type="component" value="Unassembled WGS sequence"/>
</dbReference>
<protein>
    <submittedName>
        <fullName evidence="2">Heterokaryon incompatibility protein-domain-containing protein</fullName>
    </submittedName>
</protein>
<dbReference type="Pfam" id="PF06985">
    <property type="entry name" value="HET"/>
    <property type="match status" value="1"/>
</dbReference>
<evidence type="ECO:0000259" key="1">
    <source>
        <dbReference type="Pfam" id="PF06985"/>
    </source>
</evidence>
<organism evidence="2 3">
    <name type="scientific">Diplogelasinospora grovesii</name>
    <dbReference type="NCBI Taxonomy" id="303347"/>
    <lineage>
        <taxon>Eukaryota</taxon>
        <taxon>Fungi</taxon>
        <taxon>Dikarya</taxon>
        <taxon>Ascomycota</taxon>
        <taxon>Pezizomycotina</taxon>
        <taxon>Sordariomycetes</taxon>
        <taxon>Sordariomycetidae</taxon>
        <taxon>Sordariales</taxon>
        <taxon>Diplogelasinosporaceae</taxon>
        <taxon>Diplogelasinospora</taxon>
    </lineage>
</organism>
<keyword evidence="3" id="KW-1185">Reference proteome</keyword>
<dbReference type="AlphaFoldDB" id="A0AAN6N3R3"/>
<dbReference type="InterPro" id="IPR010730">
    <property type="entry name" value="HET"/>
</dbReference>
<feature type="domain" description="Heterokaryon incompatibility" evidence="1">
    <location>
        <begin position="34"/>
        <end position="182"/>
    </location>
</feature>
<sequence length="542" mass="61430">MALAISFWYSACTAEADELSVDLIHTSLDKAPCFTALSYPWGDPEPRKAIRCSGFQAEIGPSLHMALQYLRKAHLDIFVWADALCINQEDIPERTQQVRIMSEIYAAASTTAIWLGEESDELVRVASEFDPLDSEYGFGLIDRSRAENMLQAAFGKHRGAAFGHLWALLSRPWFTRKWVIQELVKSRRPLMVVGRLPPLPWAVLAGWMNFVNLCPAVKNHFLAVCPRPQVLEAGTKILGMNMRRATILTQMEAMGKQVLLFLIARTLGFHCGDPRDHIFALLGIASDRDCFDHIIDYNSPAEEIWRRTSLKLLWSLVMFAPLNRRVHSWVPNLENVRADGDGSILASQFTVQQLQAHLDDGGKMLTIRGRIIDRLQLLGSDSRSLANSHTIKTMMDGSGHFSRESMQRMLRHRCRWLEECSANGEEAFRDALLYDHLSFKEFPKDLELARTRFSTQIRLEKARAYAVDNYSFLVASMESMSLTSSLLLENLIADKVQRRFGRTEGGRIGWLPPVAEEGDFICIFDGMELPYHRYAANAECSV</sequence>
<dbReference type="InterPro" id="IPR052895">
    <property type="entry name" value="HetReg/Transcr_Mod"/>
</dbReference>
<evidence type="ECO:0000313" key="3">
    <source>
        <dbReference type="Proteomes" id="UP001303473"/>
    </source>
</evidence>
<name>A0AAN6N3R3_9PEZI</name>
<accession>A0AAN6N3R3</accession>
<gene>
    <name evidence="2" type="ORF">QBC46DRAFT_366323</name>
</gene>